<keyword evidence="5" id="KW-1185">Reference proteome</keyword>
<proteinExistence type="inferred from homology"/>
<dbReference type="Pfam" id="PF03230">
    <property type="entry name" value="Antirestrict"/>
    <property type="match status" value="1"/>
</dbReference>
<gene>
    <name evidence="2" type="ORF">L373_06023</name>
    <name evidence="3" type="ORF">SK91_06131</name>
</gene>
<evidence type="ECO:0000313" key="2">
    <source>
        <dbReference type="EMBL" id="EWF79826.1"/>
    </source>
</evidence>
<dbReference type="Gene3D" id="3.30.70.3580">
    <property type="entry name" value="Antirestriction protein"/>
    <property type="match status" value="1"/>
</dbReference>
<evidence type="ECO:0000313" key="3">
    <source>
        <dbReference type="EMBL" id="KLY22199.1"/>
    </source>
</evidence>
<dbReference type="Proteomes" id="UP000036305">
    <property type="component" value="Unassembled WGS sequence"/>
</dbReference>
<organism evidence="2 4">
    <name type="scientific">Klebsiella michiganensis</name>
    <dbReference type="NCBI Taxonomy" id="1134687"/>
    <lineage>
        <taxon>Bacteria</taxon>
        <taxon>Pseudomonadati</taxon>
        <taxon>Pseudomonadota</taxon>
        <taxon>Gammaproteobacteria</taxon>
        <taxon>Enterobacterales</taxon>
        <taxon>Enterobacteriaceae</taxon>
        <taxon>Klebsiella/Raoultella group</taxon>
        <taxon>Klebsiella</taxon>
    </lineage>
</organism>
<reference evidence="3 5" key="2">
    <citation type="submission" date="2015-06" db="EMBL/GenBank/DDBJ databases">
        <title>The Genome Sequence of None.</title>
        <authorList>
            <consortium name="The Broad Institute Genomics Platform"/>
            <consortium name="The Broad Institute Genome Sequencing Center for Infectious Disease"/>
            <person name="Earl A.M."/>
            <person name="Onderdonk A.B."/>
            <person name="Kirby J."/>
            <person name="Ferraro M.J."/>
            <person name="Huang S."/>
            <person name="Spencer M."/>
            <person name="Fodor A."/>
            <person name="Hooper D."/>
            <person name="Dekker J."/>
            <person name="O'Brien T."/>
            <person name="Quan V."/>
            <person name="Gombosev A."/>
            <person name="Delaney M."/>
            <person name="DuBois A."/>
            <person name="Ernst C."/>
            <person name="Kim D.S."/>
            <person name="Rossman W."/>
            <person name="Gohs F."/>
            <person name="Petruso H."/>
            <person name="Nozar T."/>
            <person name="Mougeot F."/>
            <person name="Manson-McGuire A."/>
            <person name="Young S."/>
            <person name="Abouelleil A."/>
            <person name="Cao P."/>
            <person name="Chapman S.B."/>
            <person name="Griggs A."/>
            <person name="Priest M."/>
            <person name="Shea T."/>
            <person name="Wortman I."/>
            <person name="Wortman J.R."/>
            <person name="Nusbaum C."/>
            <person name="Birren B."/>
        </authorList>
    </citation>
    <scope>NUCLEOTIDE SEQUENCE [LARGE SCALE GENOMIC DNA]</scope>
    <source>
        <strain evidence="3 5">MGH87</strain>
    </source>
</reference>
<reference evidence="2 4" key="1">
    <citation type="submission" date="2014-01" db="EMBL/GenBank/DDBJ databases">
        <title>The Genome Sequence of Klebsiella oxytoca MGH 27.</title>
        <authorList>
            <consortium name="The Broad Institute Genomics Platform"/>
            <consortium name="The Broad Institute Genome Sequencing Center for Infectious Disease"/>
            <person name="Murphy C."/>
            <person name="Cosimi L."/>
            <person name="Cerqueira G."/>
            <person name="Feldgarden M."/>
            <person name="Earl A."/>
            <person name="Hung D."/>
            <person name="Onderdonk A.B."/>
            <person name="Ferraro M.J."/>
            <person name="Hooper D."/>
            <person name="Dekker J."/>
            <person name="O'Brien T."/>
            <person name="Huang S."/>
            <person name="Quan V."/>
            <person name="Ernst C."/>
            <person name="Delaney M."/>
            <person name="DuBois A."/>
            <person name="Kim D.S."/>
            <person name="Young S.K."/>
            <person name="Zeng Q."/>
            <person name="Gargeya S."/>
            <person name="Fitzgerald M."/>
            <person name="Abouelleil A."/>
            <person name="Alvarado L."/>
            <person name="Berlin A.M."/>
            <person name="Chapman S.B."/>
            <person name="Gainer-Dewar J."/>
            <person name="Goldberg J."/>
            <person name="Gnerre S."/>
            <person name="Griggs A."/>
            <person name="Gujja S."/>
            <person name="Hansen M."/>
            <person name="Howarth C."/>
            <person name="Imamovic A."/>
            <person name="Ireland A."/>
            <person name="Larimer J."/>
            <person name="McCowan C."/>
            <person name="Murphy C."/>
            <person name="Pearson M."/>
            <person name="Poon T.W."/>
            <person name="Priest M."/>
            <person name="Roberts A."/>
            <person name="Saif S."/>
            <person name="Shea T."/>
            <person name="Sykes S."/>
            <person name="Wortman J."/>
            <person name="Nusbaum C."/>
            <person name="Birren B."/>
        </authorList>
    </citation>
    <scope>NUCLEOTIDE SEQUENCE [LARGE SCALE GENOMIC DNA]</scope>
    <source>
        <strain evidence="2 4">MGH 27</strain>
    </source>
</reference>
<accession>A0A0J2GJ44</accession>
<dbReference type="Proteomes" id="UP000020202">
    <property type="component" value="Unassembled WGS sequence"/>
</dbReference>
<dbReference type="EMBL" id="LEUS01000034">
    <property type="protein sequence ID" value="KLY22199.1"/>
    <property type="molecule type" value="Genomic_DNA"/>
</dbReference>
<comment type="caution">
    <text evidence="2">The sequence shown here is derived from an EMBL/GenBank/DDBJ whole genome shotgun (WGS) entry which is preliminary data.</text>
</comment>
<evidence type="ECO:0000313" key="4">
    <source>
        <dbReference type="Proteomes" id="UP000020202"/>
    </source>
</evidence>
<evidence type="ECO:0000256" key="1">
    <source>
        <dbReference type="ARBA" id="ARBA00008618"/>
    </source>
</evidence>
<protein>
    <submittedName>
        <fullName evidence="2">Uncharacterized protein</fullName>
    </submittedName>
</protein>
<dbReference type="AlphaFoldDB" id="A0A0J2GJ44"/>
<evidence type="ECO:0000313" key="5">
    <source>
        <dbReference type="Proteomes" id="UP000036305"/>
    </source>
</evidence>
<dbReference type="InterPro" id="IPR004914">
    <property type="entry name" value="Antirestrict"/>
</dbReference>
<dbReference type="EMBL" id="JCNZ01000022">
    <property type="protein sequence ID" value="EWF79826.1"/>
    <property type="molecule type" value="Genomic_DNA"/>
</dbReference>
<dbReference type="RefSeq" id="WP_020804853.1">
    <property type="nucleotide sequence ID" value="NZ_CABGVA010000026.1"/>
</dbReference>
<comment type="similarity">
    <text evidence="1">Belongs to the antirestriction protein family.</text>
</comment>
<sequence>MHTINVNPNVNTATRESDEQFITDKYLRYAVTDGDERLDFIPALFFTPSADNMAASWLRQHSDYDGGFWSYWIIPQGVGGNITPNRIQFITTQTGYIAPEGKQSYRMRIPGNYFDGDVSADAAGIIATLTIMNWLSWQVADMGPEYARVCKHLVSRQDALKDYISIIHHPERHLIWRAID</sequence>
<name>A0A0J2GJ44_9ENTR</name>
<dbReference type="InterPro" id="IPR042297">
    <property type="entry name" value="Antirestriction_sf"/>
</dbReference>